<reference evidence="2" key="2">
    <citation type="submission" date="2020-07" db="EMBL/GenBank/DDBJ databases">
        <authorList>
            <person name="Vera ALvarez R."/>
            <person name="Arias-Moreno D.M."/>
            <person name="Jimenez-Jacinto V."/>
            <person name="Jimenez-Bremont J.F."/>
            <person name="Swaminathan K."/>
            <person name="Moose S.P."/>
            <person name="Guerrero-Gonzalez M.L."/>
            <person name="Marino-Ramirez L."/>
            <person name="Landsman D."/>
            <person name="Rodriguez-Kessler M."/>
            <person name="Delgado-Sanchez P."/>
        </authorList>
    </citation>
    <scope>NUCLEOTIDE SEQUENCE</scope>
    <source>
        <tissue evidence="2">Cladode</tissue>
    </source>
</reference>
<sequence>MRRQCFSTLRLRAIFSPLLVQTGDVSCSLAKSFLTAMTLAPVDIDPMFNMRISPFVSLVTLPCFSVPLVLTPSSRRSRKKFTSSSTNTSGRDPTSPRTWPTNRSARVRVGSMVVPTPIRPPGTANCSSFCSAYNETILEYIGVHFMWPLSSFTTIPGRTSMFWLTFRTPFRILPPATPPRISSTSYPGLLTSKERITIMFGGEMKFLSGIGIFLTIYSQTTSMLYFN</sequence>
<reference evidence="2" key="1">
    <citation type="journal article" date="2013" name="J. Plant Res.">
        <title>Effect of fungi and light on seed germination of three Opuntia species from semiarid lands of central Mexico.</title>
        <authorList>
            <person name="Delgado-Sanchez P."/>
            <person name="Jimenez-Bremont J.F."/>
            <person name="Guerrero-Gonzalez Mde L."/>
            <person name="Flores J."/>
        </authorList>
    </citation>
    <scope>NUCLEOTIDE SEQUENCE</scope>
    <source>
        <tissue evidence="2">Cladode</tissue>
    </source>
</reference>
<dbReference type="AlphaFoldDB" id="A0A7C9DVK1"/>
<evidence type="ECO:0000313" key="2">
    <source>
        <dbReference type="EMBL" id="MBA4649783.1"/>
    </source>
</evidence>
<evidence type="ECO:0000256" key="1">
    <source>
        <dbReference type="SAM" id="MobiDB-lite"/>
    </source>
</evidence>
<feature type="region of interest" description="Disordered" evidence="1">
    <location>
        <begin position="78"/>
        <end position="102"/>
    </location>
</feature>
<organism evidence="2">
    <name type="scientific">Opuntia streptacantha</name>
    <name type="common">Prickly pear cactus</name>
    <name type="synonym">Opuntia cardona</name>
    <dbReference type="NCBI Taxonomy" id="393608"/>
    <lineage>
        <taxon>Eukaryota</taxon>
        <taxon>Viridiplantae</taxon>
        <taxon>Streptophyta</taxon>
        <taxon>Embryophyta</taxon>
        <taxon>Tracheophyta</taxon>
        <taxon>Spermatophyta</taxon>
        <taxon>Magnoliopsida</taxon>
        <taxon>eudicotyledons</taxon>
        <taxon>Gunneridae</taxon>
        <taxon>Pentapetalae</taxon>
        <taxon>Caryophyllales</taxon>
        <taxon>Cactineae</taxon>
        <taxon>Cactaceae</taxon>
        <taxon>Opuntioideae</taxon>
        <taxon>Opuntia</taxon>
    </lineage>
</organism>
<accession>A0A7C9DVK1</accession>
<name>A0A7C9DVK1_OPUST</name>
<dbReference type="EMBL" id="GISG01162058">
    <property type="protein sequence ID" value="MBA4649783.1"/>
    <property type="molecule type" value="Transcribed_RNA"/>
</dbReference>
<feature type="compositionally biased region" description="Polar residues" evidence="1">
    <location>
        <begin position="90"/>
        <end position="102"/>
    </location>
</feature>
<protein>
    <submittedName>
        <fullName evidence="2">Uncharacterized protein</fullName>
    </submittedName>
</protein>
<proteinExistence type="predicted"/>